<dbReference type="OrthoDB" id="8994075at2"/>
<dbReference type="PANTHER" id="PTHR12526">
    <property type="entry name" value="GLYCOSYLTRANSFERASE"/>
    <property type="match status" value="1"/>
</dbReference>
<dbReference type="Pfam" id="PF13439">
    <property type="entry name" value="Glyco_transf_4"/>
    <property type="match status" value="1"/>
</dbReference>
<keyword evidence="2" id="KW-0808">Transferase</keyword>
<dbReference type="InterPro" id="IPR028098">
    <property type="entry name" value="Glyco_trans_4-like_N"/>
</dbReference>
<dbReference type="Pfam" id="PF13692">
    <property type="entry name" value="Glyco_trans_1_4"/>
    <property type="match status" value="1"/>
</dbReference>
<comment type="caution">
    <text evidence="4">The sequence shown here is derived from an EMBL/GenBank/DDBJ whole genome shotgun (WGS) entry which is preliminary data.</text>
</comment>
<proteinExistence type="predicted"/>
<dbReference type="GO" id="GO:0016757">
    <property type="term" value="F:glycosyltransferase activity"/>
    <property type="evidence" value="ECO:0007669"/>
    <property type="project" value="UniProtKB-KW"/>
</dbReference>
<evidence type="ECO:0000259" key="3">
    <source>
        <dbReference type="Pfam" id="PF13439"/>
    </source>
</evidence>
<gene>
    <name evidence="4" type="ORF">B5P24_12565</name>
</gene>
<evidence type="ECO:0000313" key="5">
    <source>
        <dbReference type="Proteomes" id="UP000215316"/>
    </source>
</evidence>
<dbReference type="Gene3D" id="3.40.50.2000">
    <property type="entry name" value="Glycogen Phosphorylase B"/>
    <property type="match status" value="2"/>
</dbReference>
<dbReference type="SUPFAM" id="SSF53756">
    <property type="entry name" value="UDP-Glycosyltransferase/glycogen phosphorylase"/>
    <property type="match status" value="1"/>
</dbReference>
<evidence type="ECO:0000256" key="1">
    <source>
        <dbReference type="ARBA" id="ARBA00022676"/>
    </source>
</evidence>
<protein>
    <recommendedName>
        <fullName evidence="3">Glycosyltransferase subfamily 4-like N-terminal domain-containing protein</fullName>
    </recommendedName>
</protein>
<dbReference type="PANTHER" id="PTHR12526:SF636">
    <property type="entry name" value="BLL3647 PROTEIN"/>
    <property type="match status" value="1"/>
</dbReference>
<dbReference type="Proteomes" id="UP000215316">
    <property type="component" value="Unassembled WGS sequence"/>
</dbReference>
<sequence>MRILQLLLRPQIGGAETLVASLAAEWRRLGHTSELAYLDPEGASTGKVARGLRLRRVIRDVDPDLVVSHSALPNLYSAIVTPRRTPLLSVLHSATDDFASTLLRQAEARSRTRARTVVAVSRKQVDEYAAHFPGRPRPVLVPNGISGDLPRRPERTPRPPRVITMARVASQKEPELWLDVVDRFALADPGVAFSWRGPVLLSDPRIARFWETVRAHGHEDLLPGPSGDVGADLAAADLCFHPSSREAHSIGVLEAAAVGLPVVCSADVAATLPSYVPAATFVSGDAASAVAAIRSVLDDHPAALARAVTTSARVREEYSIGATARAYLRIAGVAGPREPAPR</sequence>
<accession>A0A225CN05</accession>
<feature type="domain" description="Glycosyltransferase subfamily 4-like N-terminal" evidence="3">
    <location>
        <begin position="12"/>
        <end position="145"/>
    </location>
</feature>
<evidence type="ECO:0000313" key="4">
    <source>
        <dbReference type="EMBL" id="OQJ63766.1"/>
    </source>
</evidence>
<dbReference type="AlphaFoldDB" id="A0A225CN05"/>
<dbReference type="EMBL" id="MZMQ01000001">
    <property type="protein sequence ID" value="OQJ63766.1"/>
    <property type="molecule type" value="Genomic_DNA"/>
</dbReference>
<name>A0A225CN05_9MICO</name>
<organism evidence="4 5">
    <name type="scientific">Clavibacter tessellarius</name>
    <dbReference type="NCBI Taxonomy" id="31965"/>
    <lineage>
        <taxon>Bacteria</taxon>
        <taxon>Bacillati</taxon>
        <taxon>Actinomycetota</taxon>
        <taxon>Actinomycetes</taxon>
        <taxon>Micrococcales</taxon>
        <taxon>Microbacteriaceae</taxon>
        <taxon>Clavibacter</taxon>
    </lineage>
</organism>
<keyword evidence="5" id="KW-1185">Reference proteome</keyword>
<dbReference type="CDD" id="cd03801">
    <property type="entry name" value="GT4_PimA-like"/>
    <property type="match status" value="1"/>
</dbReference>
<reference evidence="4" key="1">
    <citation type="submission" date="2017-08" db="EMBL/GenBank/DDBJ databases">
        <title>Genomes of multiple Clavibacter strains from different subspecies.</title>
        <authorList>
            <person name="Yuan X.-K."/>
            <person name="Li X.-S."/>
            <person name="Nie J."/>
            <person name="De Boer S.H."/>
        </authorList>
    </citation>
    <scope>NUCLEOTIDE SEQUENCE [LARGE SCALE GENOMIC DNA]</scope>
    <source>
        <strain evidence="4">ATCC 33566</strain>
    </source>
</reference>
<keyword evidence="1" id="KW-0328">Glycosyltransferase</keyword>
<dbReference type="RefSeq" id="WP_094130124.1">
    <property type="nucleotide sequence ID" value="NZ_CP040788.1"/>
</dbReference>
<evidence type="ECO:0000256" key="2">
    <source>
        <dbReference type="ARBA" id="ARBA00022679"/>
    </source>
</evidence>